<reference evidence="1 2" key="1">
    <citation type="submission" date="2007-02" db="EMBL/GenBank/DDBJ databases">
        <authorList>
            <person name="DeShazer D."/>
            <person name="Woods D.E."/>
            <person name="Nierman W.C."/>
        </authorList>
    </citation>
    <scope>NUCLEOTIDE SEQUENCE [LARGE SCALE GENOMIC DNA]</scope>
    <source>
        <strain evidence="1 2">1106a</strain>
    </source>
</reference>
<proteinExistence type="predicted"/>
<dbReference type="AlphaFoldDB" id="A3NWK4"/>
<organism evidence="1 2">
    <name type="scientific">Burkholderia pseudomallei (strain 1106a)</name>
    <dbReference type="NCBI Taxonomy" id="357348"/>
    <lineage>
        <taxon>Bacteria</taxon>
        <taxon>Pseudomonadati</taxon>
        <taxon>Pseudomonadota</taxon>
        <taxon>Betaproteobacteria</taxon>
        <taxon>Burkholderiales</taxon>
        <taxon>Burkholderiaceae</taxon>
        <taxon>Burkholderia</taxon>
        <taxon>pseudomallei group</taxon>
    </lineage>
</organism>
<dbReference type="HOGENOM" id="CLU_3115497_0_0_4"/>
<evidence type="ECO:0000313" key="2">
    <source>
        <dbReference type="Proteomes" id="UP000006738"/>
    </source>
</evidence>
<sequence length="50" mass="5652">MADQYGFLDICHKSRGIAKVNEQAGPTPPRFAKIVILNELAISLHEHHRQ</sequence>
<dbReference type="EMBL" id="CP000572">
    <property type="protein sequence ID" value="ABN90416.1"/>
    <property type="molecule type" value="Genomic_DNA"/>
</dbReference>
<gene>
    <name evidence="1" type="ordered locus">BURPS1106A_2466</name>
</gene>
<protein>
    <submittedName>
        <fullName evidence="1">Uncharacterized protein</fullName>
    </submittedName>
</protein>
<accession>A3NWK4</accession>
<evidence type="ECO:0000313" key="1">
    <source>
        <dbReference type="EMBL" id="ABN90416.1"/>
    </source>
</evidence>
<dbReference type="KEGG" id="bpl:BURPS1106A_2466"/>
<dbReference type="Proteomes" id="UP000006738">
    <property type="component" value="Chromosome I"/>
</dbReference>
<name>A3NWK4_BURP0</name>